<protein>
    <submittedName>
        <fullName evidence="1">Uncharacterized protein</fullName>
    </submittedName>
</protein>
<name>A0A075HD86_9ARCH</name>
<evidence type="ECO:0000313" key="1">
    <source>
        <dbReference type="EMBL" id="AIF13859.1"/>
    </source>
</evidence>
<organism evidence="1">
    <name type="scientific">uncultured marine thaumarchaeote KM3_65_A05</name>
    <dbReference type="NCBI Taxonomy" id="1456222"/>
    <lineage>
        <taxon>Archaea</taxon>
        <taxon>Nitrososphaerota</taxon>
        <taxon>environmental samples</taxon>
    </lineage>
</organism>
<dbReference type="EMBL" id="KF900986">
    <property type="protein sequence ID" value="AIF13859.1"/>
    <property type="molecule type" value="Genomic_DNA"/>
</dbReference>
<reference evidence="1" key="1">
    <citation type="journal article" date="2014" name="Genome Biol. Evol.">
        <title>Pangenome evidence for extensive interdomain horizontal transfer affecting lineage core and shell genes in uncultured planktonic thaumarchaeota and euryarchaeota.</title>
        <authorList>
            <person name="Deschamps P."/>
            <person name="Zivanovic Y."/>
            <person name="Moreira D."/>
            <person name="Rodriguez-Valera F."/>
            <person name="Lopez-Garcia P."/>
        </authorList>
    </citation>
    <scope>NUCLEOTIDE SEQUENCE</scope>
</reference>
<sequence length="191" mass="21881">MTIQNILEQNTANMILYDDSFTKTAFFTKQIPNWEIPIFYFDFDLQYTGFVKTGITPSPKNLSILYPENGSLHEDLKHVIEKISKTKSLVIIDSLNGFFNFLDGKQDLGRLINSFLMLLVSSAKHTKSTVIVGILSKQNNEDKWILHNTGRHVLENEHFTKIQLTRSDSDILTKVLNHNNTLQSPHSTNLE</sequence>
<dbReference type="AlphaFoldDB" id="A0A075HD86"/>
<accession>A0A075HD86</accession>
<proteinExistence type="predicted"/>